<dbReference type="SUPFAM" id="SSF51004">
    <property type="entry name" value="C-terminal (heme d1) domain of cytochrome cd1-nitrite reductase"/>
    <property type="match status" value="1"/>
</dbReference>
<comment type="caution">
    <text evidence="2">The sequence shown here is derived from an EMBL/GenBank/DDBJ whole genome shotgun (WGS) entry which is preliminary data.</text>
</comment>
<dbReference type="SUPFAM" id="SSF63446">
    <property type="entry name" value="Type I dockerin domain"/>
    <property type="match status" value="1"/>
</dbReference>
<evidence type="ECO:0000256" key="1">
    <source>
        <dbReference type="SAM" id="SignalP"/>
    </source>
</evidence>
<dbReference type="InterPro" id="IPR018247">
    <property type="entry name" value="EF_Hand_1_Ca_BS"/>
</dbReference>
<feature type="signal peptide" evidence="1">
    <location>
        <begin position="1"/>
        <end position="26"/>
    </location>
</feature>
<dbReference type="PANTHER" id="PTHR47197:SF3">
    <property type="entry name" value="DIHYDRO-HEME D1 DEHYDROGENASE"/>
    <property type="match status" value="1"/>
</dbReference>
<sequence length="422" mass="45042">MRKRLWKTSLAGALGMLLWAAAPAFGSGPKSDFDGNGVVDLNDFFLFAERYGQSAGQAGFDAKFDVIGDGKIDQADFFIFAQNFGARADDAPAGPRKTFFYVADFPGNGVSVMDSATNLVLSYMPFRGPTGIAVSSDHRTTYVVDVFTFLALRDDFNVDYTLPLRDGAKVVLSPDNRRAFVTQGAANNILYIDLEKKAVSDTVAVGRAPFGIAISPDGRSLYAVNTGSGAGSLSIIDVQTRTVRDSLRLETAPGLIAVSPDGRRGYLNSAAGGRISVVDLTANRVVGTIQTGGQLVYGMAFSPDGKLLYAAASGKVVVIDVERNLITDRINVADDTGPLTVSPDGGRLYVSAFSQSGGGAAVYIVDLATKQTLGKIRGFIFPLDFAFRTSAFDVPPSRRNKPATRGDAAVRWAEREKAWRPE</sequence>
<feature type="chain" id="PRO_5009523316" description="EF-hand domain-containing protein" evidence="1">
    <location>
        <begin position="27"/>
        <end position="422"/>
    </location>
</feature>
<dbReference type="PANTHER" id="PTHR47197">
    <property type="entry name" value="PROTEIN NIRF"/>
    <property type="match status" value="1"/>
</dbReference>
<organism evidence="2 3">
    <name type="scientific">Handelsmanbacteria sp. (strain RIFCSPLOWO2_12_FULL_64_10)</name>
    <dbReference type="NCBI Taxonomy" id="1817868"/>
    <lineage>
        <taxon>Bacteria</taxon>
        <taxon>Candidatus Handelsmaniibacteriota</taxon>
    </lineage>
</organism>
<dbReference type="AlphaFoldDB" id="A0A1F6CCD8"/>
<dbReference type="Proteomes" id="UP000178606">
    <property type="component" value="Unassembled WGS sequence"/>
</dbReference>
<accession>A0A1F6CCD8</accession>
<dbReference type="InterPro" id="IPR015943">
    <property type="entry name" value="WD40/YVTN_repeat-like_dom_sf"/>
</dbReference>
<dbReference type="Gene3D" id="2.130.10.10">
    <property type="entry name" value="YVTN repeat-like/Quinoprotein amine dehydrogenase"/>
    <property type="match status" value="2"/>
</dbReference>
<evidence type="ECO:0000313" key="3">
    <source>
        <dbReference type="Proteomes" id="UP000178606"/>
    </source>
</evidence>
<keyword evidence="1" id="KW-0732">Signal</keyword>
<evidence type="ECO:0008006" key="4">
    <source>
        <dbReference type="Google" id="ProtNLM"/>
    </source>
</evidence>
<evidence type="ECO:0000313" key="2">
    <source>
        <dbReference type="EMBL" id="OGG46661.1"/>
    </source>
</evidence>
<protein>
    <recommendedName>
        <fullName evidence="4">EF-hand domain-containing protein</fullName>
    </recommendedName>
</protein>
<reference evidence="2 3" key="1">
    <citation type="journal article" date="2016" name="Nat. Commun.">
        <title>Thousands of microbial genomes shed light on interconnected biogeochemical processes in an aquifer system.</title>
        <authorList>
            <person name="Anantharaman K."/>
            <person name="Brown C.T."/>
            <person name="Hug L.A."/>
            <person name="Sharon I."/>
            <person name="Castelle C.J."/>
            <person name="Probst A.J."/>
            <person name="Thomas B.C."/>
            <person name="Singh A."/>
            <person name="Wilkins M.J."/>
            <person name="Karaoz U."/>
            <person name="Brodie E.L."/>
            <person name="Williams K.H."/>
            <person name="Hubbard S.S."/>
            <person name="Banfield J.F."/>
        </authorList>
    </citation>
    <scope>NUCLEOTIDE SEQUENCE [LARGE SCALE GENOMIC DNA]</scope>
    <source>
        <strain evidence="3">RIFCSPLOWO2_12_FULL_64_10</strain>
    </source>
</reference>
<dbReference type="PROSITE" id="PS00018">
    <property type="entry name" value="EF_HAND_1"/>
    <property type="match status" value="1"/>
</dbReference>
<dbReference type="Gene3D" id="1.10.1330.10">
    <property type="entry name" value="Dockerin domain"/>
    <property type="match status" value="1"/>
</dbReference>
<dbReference type="InterPro" id="IPR036439">
    <property type="entry name" value="Dockerin_dom_sf"/>
</dbReference>
<dbReference type="InterPro" id="IPR011048">
    <property type="entry name" value="Haem_d1_sf"/>
</dbReference>
<dbReference type="EMBL" id="MFKF01000289">
    <property type="protein sequence ID" value="OGG46661.1"/>
    <property type="molecule type" value="Genomic_DNA"/>
</dbReference>
<dbReference type="GO" id="GO:0000272">
    <property type="term" value="P:polysaccharide catabolic process"/>
    <property type="evidence" value="ECO:0007669"/>
    <property type="project" value="InterPro"/>
</dbReference>
<dbReference type="SUPFAM" id="SSF63825">
    <property type="entry name" value="YWTD domain"/>
    <property type="match status" value="1"/>
</dbReference>
<proteinExistence type="predicted"/>
<name>A0A1F6CCD8_HANXR</name>
<gene>
    <name evidence="2" type="ORF">A3F84_07405</name>
</gene>
<dbReference type="InterPro" id="IPR051200">
    <property type="entry name" value="Host-pathogen_enzymatic-act"/>
</dbReference>